<dbReference type="PANTHER" id="PTHR12886">
    <property type="entry name" value="PIG-M MANNOSYLTRANSFERASE"/>
    <property type="match status" value="1"/>
</dbReference>
<feature type="transmembrane region" description="Helical" evidence="13">
    <location>
        <begin position="108"/>
        <end position="130"/>
    </location>
</feature>
<evidence type="ECO:0000256" key="5">
    <source>
        <dbReference type="ARBA" id="ARBA00022502"/>
    </source>
</evidence>
<feature type="transmembrane region" description="Helical" evidence="13">
    <location>
        <begin position="150"/>
        <end position="173"/>
    </location>
</feature>
<evidence type="ECO:0000313" key="15">
    <source>
        <dbReference type="Proteomes" id="UP000322225"/>
    </source>
</evidence>
<feature type="transmembrane region" description="Helical" evidence="13">
    <location>
        <begin position="340"/>
        <end position="361"/>
    </location>
</feature>
<evidence type="ECO:0000256" key="10">
    <source>
        <dbReference type="ARBA" id="ARBA00022989"/>
    </source>
</evidence>
<dbReference type="EMBL" id="CP144051">
    <property type="protein sequence ID" value="WWD16022.1"/>
    <property type="molecule type" value="Genomic_DNA"/>
</dbReference>
<dbReference type="InterPro" id="IPR007704">
    <property type="entry name" value="PIG-M"/>
</dbReference>
<evidence type="ECO:0000256" key="7">
    <source>
        <dbReference type="ARBA" id="ARBA00022679"/>
    </source>
</evidence>
<sequence length="438" mass="49747">MAESSLGQTRKRRTRTSHLLIPSFFIHLLLLIYAEHVDSHPERYGGLRYTDVDWRVVSDGARLIFHPQKGQEAKGWLVNRLGWNIGDPYERATFRYTPLLPLFLSPTLLHPLLGKLLLALTSLSIPPLLLTPSSPATFWPTHLLWTLNPFVLNITTRGSPEAIICLLVVLVIYSLQRKRDTWAGVALGLAVSWKLYPFIYVASVWTYLAKRRRYGWLGKEVWKFGFVTAGTVVVVNGLLWSIWGQTFLEHTYLYHLHRLDHRHNFSPYFYPIYLSFFPSPSSPLEQSSSSSTSALLTTILRHPLTSFLPQNTLVLLAGFVLTPVTGLEFAMFVQTTTFVIFNKVVTSQYFTWFLPLIPYIIPSLSFTRRKTAILISAWVAGQAIWLGTAYRLELMAQDVYLSVWMAGLVLFGISVWVIGEIIEGWVGGGTGKEIIKTD</sequence>
<keyword evidence="7 13" id="KW-0808">Transferase</keyword>
<keyword evidence="6 13" id="KW-0328">Glycosyltransferase</keyword>
<feature type="transmembrane region" description="Helical" evidence="13">
    <location>
        <begin position="185"/>
        <end position="209"/>
    </location>
</feature>
<evidence type="ECO:0000256" key="8">
    <source>
        <dbReference type="ARBA" id="ARBA00022692"/>
    </source>
</evidence>
<keyword evidence="5 13" id="KW-0337">GPI-anchor biosynthesis</keyword>
<dbReference type="KEGG" id="ksn:43587010"/>
<feature type="transmembrane region" description="Helical" evidence="13">
    <location>
        <begin position="373"/>
        <end position="392"/>
    </location>
</feature>
<dbReference type="OrthoDB" id="1741594at2759"/>
<dbReference type="GO" id="GO:0051751">
    <property type="term" value="F:alpha-1,4-mannosyltransferase activity"/>
    <property type="evidence" value="ECO:0007669"/>
    <property type="project" value="InterPro"/>
</dbReference>
<comment type="function">
    <text evidence="12 13">Mannosyltransferase involved in glycosylphosphatidylinositol-anchor biosynthesis. Transfers the first alpha-1,4-mannose to GlcN-acyl-PI during GPI precursor assembly. Required for cell wall integrity.</text>
</comment>
<dbReference type="GO" id="GO:0004376">
    <property type="term" value="F:GPI mannosyltransferase activity"/>
    <property type="evidence" value="ECO:0007669"/>
    <property type="project" value="InterPro"/>
</dbReference>
<reference evidence="14" key="1">
    <citation type="submission" date="2017-08" db="EMBL/GenBank/DDBJ databases">
        <authorList>
            <person name="Cuomo C."/>
            <person name="Billmyre B."/>
            <person name="Heitman J."/>
        </authorList>
    </citation>
    <scope>NUCLEOTIDE SEQUENCE</scope>
    <source>
        <strain evidence="14">CBS 12478</strain>
    </source>
</reference>
<feature type="transmembrane region" description="Helical" evidence="13">
    <location>
        <begin position="399"/>
        <end position="419"/>
    </location>
</feature>
<accession>A0A5M6C4P2</accession>
<evidence type="ECO:0000256" key="6">
    <source>
        <dbReference type="ARBA" id="ARBA00022676"/>
    </source>
</evidence>
<feature type="transmembrane region" description="Helical" evidence="13">
    <location>
        <begin position="313"/>
        <end position="333"/>
    </location>
</feature>
<evidence type="ECO:0000256" key="12">
    <source>
        <dbReference type="ARBA" id="ARBA00025399"/>
    </source>
</evidence>
<dbReference type="GO" id="GO:0006506">
    <property type="term" value="P:GPI anchor biosynthetic process"/>
    <property type="evidence" value="ECO:0007669"/>
    <property type="project" value="UniProtKB-UniPathway"/>
</dbReference>
<evidence type="ECO:0000313" key="14">
    <source>
        <dbReference type="EMBL" id="WWD16022.1"/>
    </source>
</evidence>
<dbReference type="PANTHER" id="PTHR12886:SF0">
    <property type="entry name" value="GPI MANNOSYLTRANSFERASE 1"/>
    <property type="match status" value="1"/>
</dbReference>
<evidence type="ECO:0000256" key="2">
    <source>
        <dbReference type="ARBA" id="ARBA00004687"/>
    </source>
</evidence>
<reference evidence="14" key="2">
    <citation type="submission" date="2024-01" db="EMBL/GenBank/DDBJ databases">
        <title>Comparative genomics of Cryptococcus and Kwoniella reveals pathogenesis evolution and contrasting modes of karyotype evolution via chromosome fusion or intercentromeric recombination.</title>
        <authorList>
            <person name="Coelho M.A."/>
            <person name="David-Palma M."/>
            <person name="Shea T."/>
            <person name="Bowers K."/>
            <person name="McGinley-Smith S."/>
            <person name="Mohammad A.W."/>
            <person name="Gnirke A."/>
            <person name="Yurkov A.M."/>
            <person name="Nowrousian M."/>
            <person name="Sun S."/>
            <person name="Cuomo C.A."/>
            <person name="Heitman J."/>
        </authorList>
    </citation>
    <scope>NUCLEOTIDE SEQUENCE</scope>
    <source>
        <strain evidence="14">CBS 12478</strain>
    </source>
</reference>
<comment type="pathway">
    <text evidence="2 13">Glycolipid biosynthesis; glycosylphosphatidylinositol-anchor biosynthesis.</text>
</comment>
<comment type="subcellular location">
    <subcellularLocation>
        <location evidence="1 13">Endoplasmic reticulum membrane</location>
        <topology evidence="1 13">Multi-pass membrane protein</topology>
    </subcellularLocation>
</comment>
<dbReference type="EC" id="2.4.1.-" evidence="13"/>
<keyword evidence="10 13" id="KW-1133">Transmembrane helix</keyword>
<comment type="similarity">
    <text evidence="3 13">Belongs to the PIGM family.</text>
</comment>
<dbReference type="Proteomes" id="UP000322225">
    <property type="component" value="Chromosome 1"/>
</dbReference>
<dbReference type="AlphaFoldDB" id="A0A5M6C4P2"/>
<evidence type="ECO:0000256" key="1">
    <source>
        <dbReference type="ARBA" id="ARBA00004477"/>
    </source>
</evidence>
<evidence type="ECO:0000256" key="9">
    <source>
        <dbReference type="ARBA" id="ARBA00022824"/>
    </source>
</evidence>
<proteinExistence type="inferred from homology"/>
<evidence type="ECO:0000256" key="11">
    <source>
        <dbReference type="ARBA" id="ARBA00023136"/>
    </source>
</evidence>
<dbReference type="GeneID" id="43587010"/>
<evidence type="ECO:0000256" key="4">
    <source>
        <dbReference type="ARBA" id="ARBA00013797"/>
    </source>
</evidence>
<keyword evidence="8 13" id="KW-0812">Transmembrane</keyword>
<keyword evidence="11 13" id="KW-0472">Membrane</keyword>
<keyword evidence="9 13" id="KW-0256">Endoplasmic reticulum</keyword>
<organism evidence="14 15">
    <name type="scientific">Kwoniella shandongensis</name>
    <dbReference type="NCBI Taxonomy" id="1734106"/>
    <lineage>
        <taxon>Eukaryota</taxon>
        <taxon>Fungi</taxon>
        <taxon>Dikarya</taxon>
        <taxon>Basidiomycota</taxon>
        <taxon>Agaricomycotina</taxon>
        <taxon>Tremellomycetes</taxon>
        <taxon>Tremellales</taxon>
        <taxon>Cryptococcaceae</taxon>
        <taxon>Kwoniella</taxon>
    </lineage>
</organism>
<dbReference type="Pfam" id="PF05007">
    <property type="entry name" value="Mannosyl_trans"/>
    <property type="match status" value="1"/>
</dbReference>
<protein>
    <recommendedName>
        <fullName evidence="4 13">GPI mannosyltransferase 1</fullName>
        <ecNumber evidence="13">2.4.1.-</ecNumber>
    </recommendedName>
    <alternativeName>
        <fullName evidence="13">GPI mannosyltransferase I</fullName>
    </alternativeName>
</protein>
<feature type="transmembrane region" description="Helical" evidence="13">
    <location>
        <begin position="221"/>
        <end position="243"/>
    </location>
</feature>
<evidence type="ECO:0000256" key="13">
    <source>
        <dbReference type="RuleBase" id="RU365064"/>
    </source>
</evidence>
<evidence type="ECO:0000256" key="3">
    <source>
        <dbReference type="ARBA" id="ARBA00011071"/>
    </source>
</evidence>
<gene>
    <name evidence="14" type="ORF">CI109_100447</name>
</gene>
<name>A0A5M6C4P2_9TREE</name>
<dbReference type="GO" id="GO:0005789">
    <property type="term" value="C:endoplasmic reticulum membrane"/>
    <property type="evidence" value="ECO:0007669"/>
    <property type="project" value="UniProtKB-SubCell"/>
</dbReference>
<keyword evidence="15" id="KW-1185">Reference proteome</keyword>
<dbReference type="GO" id="GO:1990529">
    <property type="term" value="C:glycosylphosphatidylinositol-mannosyltransferase I complex"/>
    <property type="evidence" value="ECO:0007669"/>
    <property type="project" value="TreeGrafter"/>
</dbReference>
<dbReference type="RefSeq" id="XP_031862699.1">
    <property type="nucleotide sequence ID" value="XM_032002892.1"/>
</dbReference>